<gene>
    <name evidence="2" type="ORF">IPOD504_LOCUS17657</name>
</gene>
<dbReference type="EMBL" id="OW152821">
    <property type="protein sequence ID" value="CAH2077327.1"/>
    <property type="molecule type" value="Genomic_DNA"/>
</dbReference>
<proteinExistence type="predicted"/>
<protein>
    <submittedName>
        <fullName evidence="2">Uncharacterized protein</fullName>
    </submittedName>
</protein>
<accession>A0ABN8J8V6</accession>
<keyword evidence="3" id="KW-1185">Reference proteome</keyword>
<name>A0ABN8J8V6_9NEOP</name>
<evidence type="ECO:0000313" key="2">
    <source>
        <dbReference type="EMBL" id="CAH2077327.1"/>
    </source>
</evidence>
<sequence length="238" mass="25631">MRAGRDVSVRVGLRAVSNRSAVLESRRAAVTSAAARGGTNPHPPRFPYQIINIALLALPTSIREDTLVHALWVPLSQHCGCNGSKALGYRLRGQRKGPGEQLVSVIVVLSLEAASGGGAIWASDALAERELGWGARSLISRHYLTEPDRGRERKGGGCGPQFKIQISGIVGGRGSPPPHQRTAAAASRVPRTSDRTEPAANRYVNMEFTLMEQRLNVSKHCKSHGNSSCRFIEKRAGI</sequence>
<evidence type="ECO:0000256" key="1">
    <source>
        <dbReference type="SAM" id="MobiDB-lite"/>
    </source>
</evidence>
<reference evidence="2" key="1">
    <citation type="submission" date="2022-03" db="EMBL/GenBank/DDBJ databases">
        <authorList>
            <person name="Martin H S."/>
        </authorList>
    </citation>
    <scope>NUCLEOTIDE SEQUENCE</scope>
</reference>
<feature type="region of interest" description="Disordered" evidence="1">
    <location>
        <begin position="171"/>
        <end position="198"/>
    </location>
</feature>
<dbReference type="Proteomes" id="UP000837857">
    <property type="component" value="Chromosome 9"/>
</dbReference>
<feature type="non-terminal residue" evidence="2">
    <location>
        <position position="1"/>
    </location>
</feature>
<organism evidence="2 3">
    <name type="scientific">Iphiclides podalirius</name>
    <name type="common">scarce swallowtail</name>
    <dbReference type="NCBI Taxonomy" id="110791"/>
    <lineage>
        <taxon>Eukaryota</taxon>
        <taxon>Metazoa</taxon>
        <taxon>Ecdysozoa</taxon>
        <taxon>Arthropoda</taxon>
        <taxon>Hexapoda</taxon>
        <taxon>Insecta</taxon>
        <taxon>Pterygota</taxon>
        <taxon>Neoptera</taxon>
        <taxon>Endopterygota</taxon>
        <taxon>Lepidoptera</taxon>
        <taxon>Glossata</taxon>
        <taxon>Ditrysia</taxon>
        <taxon>Papilionoidea</taxon>
        <taxon>Papilionidae</taxon>
        <taxon>Papilioninae</taxon>
        <taxon>Iphiclides</taxon>
    </lineage>
</organism>
<evidence type="ECO:0000313" key="3">
    <source>
        <dbReference type="Proteomes" id="UP000837857"/>
    </source>
</evidence>